<dbReference type="EMBL" id="JAVDWU010000003">
    <property type="protein sequence ID" value="MDR7149997.1"/>
    <property type="molecule type" value="Genomic_DNA"/>
</dbReference>
<dbReference type="RefSeq" id="WP_310314971.1">
    <property type="nucleotide sequence ID" value="NZ_JAVDWU010000003.1"/>
</dbReference>
<proteinExistence type="predicted"/>
<gene>
    <name evidence="2" type="ORF">J2W49_001952</name>
</gene>
<name>A0ABU1WL21_9BURK</name>
<evidence type="ECO:0000313" key="2">
    <source>
        <dbReference type="EMBL" id="MDR7149997.1"/>
    </source>
</evidence>
<keyword evidence="1" id="KW-0732">Signal</keyword>
<reference evidence="2 3" key="1">
    <citation type="submission" date="2023-07" db="EMBL/GenBank/DDBJ databases">
        <title>Sorghum-associated microbial communities from plants grown in Nebraska, USA.</title>
        <authorList>
            <person name="Schachtman D."/>
        </authorList>
    </citation>
    <scope>NUCLEOTIDE SEQUENCE [LARGE SCALE GENOMIC DNA]</scope>
    <source>
        <strain evidence="2 3">4249</strain>
    </source>
</reference>
<feature type="signal peptide" evidence="1">
    <location>
        <begin position="1"/>
        <end position="21"/>
    </location>
</feature>
<evidence type="ECO:0008006" key="4">
    <source>
        <dbReference type="Google" id="ProtNLM"/>
    </source>
</evidence>
<dbReference type="Proteomes" id="UP001265700">
    <property type="component" value="Unassembled WGS sequence"/>
</dbReference>
<sequence>MMRGALTLITTVLALVLTACSGMPETVALGTSRVAIEQRLGTPTAVHALPEGTRLQYSRQPSRQQVFNLDLDAQGRLARMDQVLDVAWLQRIEVDRWTREDVLRQFGRPAVVERVARFDGDVWTYRYLEPFSLARLAHIHIDSQGVVRKLVYTDEPLLDDVGDRF</sequence>
<accession>A0ABU1WL21</accession>
<evidence type="ECO:0000256" key="1">
    <source>
        <dbReference type="SAM" id="SignalP"/>
    </source>
</evidence>
<dbReference type="PROSITE" id="PS51257">
    <property type="entry name" value="PROKAR_LIPOPROTEIN"/>
    <property type="match status" value="1"/>
</dbReference>
<evidence type="ECO:0000313" key="3">
    <source>
        <dbReference type="Proteomes" id="UP001265700"/>
    </source>
</evidence>
<organism evidence="2 3">
    <name type="scientific">Hydrogenophaga palleronii</name>
    <dbReference type="NCBI Taxonomy" id="65655"/>
    <lineage>
        <taxon>Bacteria</taxon>
        <taxon>Pseudomonadati</taxon>
        <taxon>Pseudomonadota</taxon>
        <taxon>Betaproteobacteria</taxon>
        <taxon>Burkholderiales</taxon>
        <taxon>Comamonadaceae</taxon>
        <taxon>Hydrogenophaga</taxon>
    </lineage>
</organism>
<protein>
    <recommendedName>
        <fullName evidence="4">Lipoprotein transmembrane</fullName>
    </recommendedName>
</protein>
<comment type="caution">
    <text evidence="2">The sequence shown here is derived from an EMBL/GenBank/DDBJ whole genome shotgun (WGS) entry which is preliminary data.</text>
</comment>
<feature type="chain" id="PRO_5045763608" description="Lipoprotein transmembrane" evidence="1">
    <location>
        <begin position="22"/>
        <end position="165"/>
    </location>
</feature>
<keyword evidence="3" id="KW-1185">Reference proteome</keyword>